<keyword evidence="1" id="KW-0472">Membrane</keyword>
<dbReference type="RefSeq" id="WP_058232853.1">
    <property type="nucleotide sequence ID" value="NZ_FMYG01000006.1"/>
</dbReference>
<organism evidence="2 3">
    <name type="scientific">Microbacterium enclense</name>
    <dbReference type="NCBI Taxonomy" id="993073"/>
    <lineage>
        <taxon>Bacteria</taxon>
        <taxon>Bacillati</taxon>
        <taxon>Actinomycetota</taxon>
        <taxon>Actinomycetes</taxon>
        <taxon>Micrococcales</taxon>
        <taxon>Microbacteriaceae</taxon>
        <taxon>Microbacterium</taxon>
    </lineage>
</organism>
<keyword evidence="1" id="KW-0812">Transmembrane</keyword>
<evidence type="ECO:0000313" key="2">
    <source>
        <dbReference type="EMBL" id="SDC65668.1"/>
    </source>
</evidence>
<proteinExistence type="predicted"/>
<gene>
    <name evidence="2" type="ORF">SAMN05216418_2690</name>
</gene>
<reference evidence="2 3" key="1">
    <citation type="submission" date="2016-09" db="EMBL/GenBank/DDBJ databases">
        <authorList>
            <person name="Capua I."/>
            <person name="De Benedictis P."/>
            <person name="Joannis T."/>
            <person name="Lombin L.H."/>
            <person name="Cattoli G."/>
        </authorList>
    </citation>
    <scope>NUCLEOTIDE SEQUENCE [LARGE SCALE GENOMIC DNA]</scope>
    <source>
        <strain evidence="2 3">NIO-1002</strain>
    </source>
</reference>
<dbReference type="AlphaFoldDB" id="A0A1G6NCZ0"/>
<dbReference type="OrthoDB" id="5141757at2"/>
<feature type="transmembrane region" description="Helical" evidence="1">
    <location>
        <begin position="47"/>
        <end position="69"/>
    </location>
</feature>
<feature type="transmembrane region" description="Helical" evidence="1">
    <location>
        <begin position="239"/>
        <end position="261"/>
    </location>
</feature>
<dbReference type="EMBL" id="FMYG01000006">
    <property type="protein sequence ID" value="SDC65668.1"/>
    <property type="molecule type" value="Genomic_DNA"/>
</dbReference>
<feature type="transmembrane region" description="Helical" evidence="1">
    <location>
        <begin position="147"/>
        <end position="168"/>
    </location>
</feature>
<evidence type="ECO:0000256" key="1">
    <source>
        <dbReference type="SAM" id="Phobius"/>
    </source>
</evidence>
<dbReference type="STRING" id="993073.AS029_12070"/>
<dbReference type="Proteomes" id="UP000183203">
    <property type="component" value="Unassembled WGS sequence"/>
</dbReference>
<feature type="transmembrane region" description="Helical" evidence="1">
    <location>
        <begin position="12"/>
        <end position="35"/>
    </location>
</feature>
<feature type="transmembrane region" description="Helical" evidence="1">
    <location>
        <begin position="210"/>
        <end position="233"/>
    </location>
</feature>
<name>A0A1G6NCZ0_9MICO</name>
<evidence type="ECO:0000313" key="3">
    <source>
        <dbReference type="Proteomes" id="UP000183203"/>
    </source>
</evidence>
<feature type="transmembrane region" description="Helical" evidence="1">
    <location>
        <begin position="120"/>
        <end position="140"/>
    </location>
</feature>
<protein>
    <recommendedName>
        <fullName evidence="4">DUF998 domain-containing protein</fullName>
    </recommendedName>
</protein>
<accession>A0A1G6NCZ0</accession>
<evidence type="ECO:0008006" key="4">
    <source>
        <dbReference type="Google" id="ProtNLM"/>
    </source>
</evidence>
<feature type="transmembrane region" description="Helical" evidence="1">
    <location>
        <begin position="81"/>
        <end position="100"/>
    </location>
</feature>
<feature type="transmembrane region" description="Helical" evidence="1">
    <location>
        <begin position="180"/>
        <end position="198"/>
    </location>
</feature>
<sequence length="276" mass="27889">MRVRTTSTQRTYRYVRLALIGATVFVGVAVGMELAVGTPLPSISAAYYGPAGPAFTGALSAIALALLALSGRSVEQGLLDVAAVLALAIAYLPTTIAVGVCEPVLRCVPPDVRAAVINNGAAVASIVLLGAVVAGVLARVQGTAGGGVVLTIGVIVALTLGAIGWAVVSPESFLARAHEVAAVTFFVVVAAVAALAAWRPHPGGRRRGALRMAYGAVAVGIILTLVLLAVGIVTGAGRGGFPVVLVGESVALALFGVFWVVQTVELWNEPDPGLRE</sequence>
<keyword evidence="1" id="KW-1133">Transmembrane helix</keyword>